<organism evidence="1 2">
    <name type="scientific">Protopolystoma xenopodis</name>
    <dbReference type="NCBI Taxonomy" id="117903"/>
    <lineage>
        <taxon>Eukaryota</taxon>
        <taxon>Metazoa</taxon>
        <taxon>Spiralia</taxon>
        <taxon>Lophotrochozoa</taxon>
        <taxon>Platyhelminthes</taxon>
        <taxon>Monogenea</taxon>
        <taxon>Polyopisthocotylea</taxon>
        <taxon>Polystomatidea</taxon>
        <taxon>Polystomatidae</taxon>
        <taxon>Protopolystoma</taxon>
    </lineage>
</organism>
<dbReference type="AlphaFoldDB" id="A0A448XEI8"/>
<evidence type="ECO:0000313" key="1">
    <source>
        <dbReference type="EMBL" id="VEL34766.1"/>
    </source>
</evidence>
<sequence length="148" mass="16214">MHNFTHPLVGAGASKEKVLESLGDSEKLASVRAGQLGQPKIPCHLPSQPITAFIRLSASPDAGLPAVRDLNSDSNSAGYPALMDMQKRRLIQKRTSPVSQDLEICHGHFLEVSVSRRLKSNTGVPKDTHEAEVLLLCLDLDYVIIWTY</sequence>
<protein>
    <submittedName>
        <fullName evidence="1">Uncharacterized protein</fullName>
    </submittedName>
</protein>
<gene>
    <name evidence="1" type="ORF">PXEA_LOCUS28206</name>
</gene>
<evidence type="ECO:0000313" key="2">
    <source>
        <dbReference type="Proteomes" id="UP000784294"/>
    </source>
</evidence>
<dbReference type="Proteomes" id="UP000784294">
    <property type="component" value="Unassembled WGS sequence"/>
</dbReference>
<reference evidence="1" key="1">
    <citation type="submission" date="2018-11" db="EMBL/GenBank/DDBJ databases">
        <authorList>
            <consortium name="Pathogen Informatics"/>
        </authorList>
    </citation>
    <scope>NUCLEOTIDE SEQUENCE</scope>
</reference>
<proteinExistence type="predicted"/>
<name>A0A448XEI8_9PLAT</name>
<accession>A0A448XEI8</accession>
<comment type="caution">
    <text evidence="1">The sequence shown here is derived from an EMBL/GenBank/DDBJ whole genome shotgun (WGS) entry which is preliminary data.</text>
</comment>
<keyword evidence="2" id="KW-1185">Reference proteome</keyword>
<dbReference type="EMBL" id="CAAALY010248352">
    <property type="protein sequence ID" value="VEL34766.1"/>
    <property type="molecule type" value="Genomic_DNA"/>
</dbReference>